<dbReference type="EMBL" id="AB284773">
    <property type="protein sequence ID" value="BAF75866.1"/>
    <property type="molecule type" value="mRNA"/>
</dbReference>
<name>A7M6D8_DUGRY</name>
<reference evidence="1" key="1">
    <citation type="journal article" date="2007" name="Int. J. Dev. Biol.">
        <title>Characterization of novel genes expressed specifically in the sexual organs of the planarian Dugesia ryukyuensis.</title>
        <authorList>
            <person name="Hase S."/>
            <person name="Kashiwagi E."/>
            <person name="Kobayashi K."/>
            <person name="Hoshi M."/>
            <person name="Matsumoto M."/>
        </authorList>
    </citation>
    <scope>NUCLEOTIDE SEQUENCE</scope>
    <source>
        <tissue evidence="1">Testis</tissue>
    </source>
</reference>
<protein>
    <submittedName>
        <fullName evidence="1">Uncharacterized protein</fullName>
    </submittedName>
</protein>
<organism evidence="1">
    <name type="scientific">Dugesia ryukyuensis</name>
    <name type="common">Freshwater planarian flatworm</name>
    <dbReference type="NCBI Taxonomy" id="79738"/>
    <lineage>
        <taxon>Eukaryota</taxon>
        <taxon>Metazoa</taxon>
        <taxon>Spiralia</taxon>
        <taxon>Lophotrochozoa</taxon>
        <taxon>Platyhelminthes</taxon>
        <taxon>Rhabditophora</taxon>
        <taxon>Seriata</taxon>
        <taxon>Tricladida</taxon>
        <taxon>Continenticola</taxon>
        <taxon>Geoplanoidea</taxon>
        <taxon>Dugesiidae</taxon>
        <taxon>Dugesia</taxon>
    </lineage>
</organism>
<accession>A7M6D8</accession>
<dbReference type="AlphaFoldDB" id="A7M6D8"/>
<proteinExistence type="evidence at transcript level"/>
<sequence>MESNITPGKLIYSKTECILCHCKVQDLTRHLNIVHKLTKPEAFLMMYMYPPTGEDRSNLSFHEIKCLMTKSIHGMKALTLLNSEQQQLLAMEKVKKCFQNSRSLNNYLSENEMSVLINELTDCLPSTGKSKAYKQNTSIALKHLYNYAVSHNLNVKSVFDLFSKDSIEYLVSKPELKLKSKHNYLCGMSVLLDQMSSQIKESVEFDEIGKIINSYKLTVKRSLIKENKLKNVENSHFCDSTEQQNLSINTENVKRKHGDLDENVLFNSKRKK</sequence>
<evidence type="ECO:0000313" key="1">
    <source>
        <dbReference type="EMBL" id="BAF75866.1"/>
    </source>
</evidence>